<dbReference type="InterPro" id="IPR016181">
    <property type="entry name" value="Acyl_CoA_acyltransferase"/>
</dbReference>
<dbReference type="Proteomes" id="UP001499954">
    <property type="component" value="Unassembled WGS sequence"/>
</dbReference>
<evidence type="ECO:0000259" key="1">
    <source>
        <dbReference type="PROSITE" id="PS51186"/>
    </source>
</evidence>
<dbReference type="PANTHER" id="PTHR43792:SF1">
    <property type="entry name" value="N-ACETYLTRANSFERASE DOMAIN-CONTAINING PROTEIN"/>
    <property type="match status" value="1"/>
</dbReference>
<keyword evidence="3" id="KW-1185">Reference proteome</keyword>
<evidence type="ECO:0000313" key="2">
    <source>
        <dbReference type="EMBL" id="GAA1940984.1"/>
    </source>
</evidence>
<dbReference type="PROSITE" id="PS51186">
    <property type="entry name" value="GNAT"/>
    <property type="match status" value="1"/>
</dbReference>
<organism evidence="2 3">
    <name type="scientific">Agromyces allii</name>
    <dbReference type="NCBI Taxonomy" id="393607"/>
    <lineage>
        <taxon>Bacteria</taxon>
        <taxon>Bacillati</taxon>
        <taxon>Actinomycetota</taxon>
        <taxon>Actinomycetes</taxon>
        <taxon>Micrococcales</taxon>
        <taxon>Microbacteriaceae</taxon>
        <taxon>Agromyces</taxon>
    </lineage>
</organism>
<reference evidence="2 3" key="1">
    <citation type="journal article" date="2019" name="Int. J. Syst. Evol. Microbiol.">
        <title>The Global Catalogue of Microorganisms (GCM) 10K type strain sequencing project: providing services to taxonomists for standard genome sequencing and annotation.</title>
        <authorList>
            <consortium name="The Broad Institute Genomics Platform"/>
            <consortium name="The Broad Institute Genome Sequencing Center for Infectious Disease"/>
            <person name="Wu L."/>
            <person name="Ma J."/>
        </authorList>
    </citation>
    <scope>NUCLEOTIDE SEQUENCE [LARGE SCALE GENOMIC DNA]</scope>
    <source>
        <strain evidence="2 3">JCM 13584</strain>
    </source>
</reference>
<protein>
    <submittedName>
        <fullName evidence="2">GNAT family N-acetyltransferase</fullName>
    </submittedName>
</protein>
<name>A0ABN2Q3T0_9MICO</name>
<dbReference type="Pfam" id="PF13302">
    <property type="entry name" value="Acetyltransf_3"/>
    <property type="match status" value="1"/>
</dbReference>
<dbReference type="RefSeq" id="WP_246200702.1">
    <property type="nucleotide sequence ID" value="NZ_BAAAMK010000001.1"/>
</dbReference>
<feature type="domain" description="N-acetyltransferase" evidence="1">
    <location>
        <begin position="18"/>
        <end position="179"/>
    </location>
</feature>
<comment type="caution">
    <text evidence="2">The sequence shown here is derived from an EMBL/GenBank/DDBJ whole genome shotgun (WGS) entry which is preliminary data.</text>
</comment>
<dbReference type="PANTHER" id="PTHR43792">
    <property type="entry name" value="GNAT FAMILY, PUTATIVE (AFU_ORTHOLOGUE AFUA_3G00765)-RELATED-RELATED"/>
    <property type="match status" value="1"/>
</dbReference>
<accession>A0ABN2Q3T0</accession>
<gene>
    <name evidence="2" type="ORF">GCM10009717_04100</name>
</gene>
<dbReference type="EMBL" id="BAAAMK010000001">
    <property type="protein sequence ID" value="GAA1940984.1"/>
    <property type="molecule type" value="Genomic_DNA"/>
</dbReference>
<dbReference type="InterPro" id="IPR000182">
    <property type="entry name" value="GNAT_dom"/>
</dbReference>
<sequence length="179" mass="20303">MDRDDAPSTMPVIETERLLLRSWQIADAPFHRQLWAERDPRVPAHRRLTRDGHPSVAELQVWSRKYEQVPAPGLLVVRLKGTETDLGYCGLIENTVGRPEQPELAFEFLREFWNHGYATEAAGAVVDRARALGYRHLASTVRAWNGASLRVLEKLGFESTGEHEDDEVHGNSLLLRKAL</sequence>
<dbReference type="Gene3D" id="3.40.630.30">
    <property type="match status" value="1"/>
</dbReference>
<evidence type="ECO:0000313" key="3">
    <source>
        <dbReference type="Proteomes" id="UP001499954"/>
    </source>
</evidence>
<dbReference type="InterPro" id="IPR051531">
    <property type="entry name" value="N-acetyltransferase"/>
</dbReference>
<proteinExistence type="predicted"/>
<dbReference type="SUPFAM" id="SSF55729">
    <property type="entry name" value="Acyl-CoA N-acyltransferases (Nat)"/>
    <property type="match status" value="1"/>
</dbReference>